<keyword evidence="3" id="KW-1185">Reference proteome</keyword>
<accession>A0A059Y2P4</accession>
<dbReference type="HOGENOM" id="CLU_1616974_0_0_0"/>
<dbReference type="KEGG" id="lfp:Y981_08585"/>
<feature type="compositionally biased region" description="Basic and acidic residues" evidence="1">
    <location>
        <begin position="75"/>
        <end position="96"/>
    </location>
</feature>
<protein>
    <submittedName>
        <fullName evidence="2">Uncharacterized protein</fullName>
    </submittedName>
</protein>
<evidence type="ECO:0000313" key="3">
    <source>
        <dbReference type="Proteomes" id="UP000027059"/>
    </source>
</evidence>
<feature type="region of interest" description="Disordered" evidence="1">
    <location>
        <begin position="129"/>
        <end position="164"/>
    </location>
</feature>
<evidence type="ECO:0000256" key="1">
    <source>
        <dbReference type="SAM" id="MobiDB-lite"/>
    </source>
</evidence>
<dbReference type="EMBL" id="CP007243">
    <property type="protein sequence ID" value="AIA31826.1"/>
    <property type="molecule type" value="Genomic_DNA"/>
</dbReference>
<feature type="compositionally biased region" description="Basic residues" evidence="1">
    <location>
        <begin position="23"/>
        <end position="33"/>
    </location>
</feature>
<evidence type="ECO:0000313" key="2">
    <source>
        <dbReference type="EMBL" id="AIA31826.1"/>
    </source>
</evidence>
<gene>
    <name evidence="2" type="ORF">Y981_08585</name>
</gene>
<name>A0A059Y2P4_9BACT</name>
<reference evidence="3" key="1">
    <citation type="submission" date="2014-02" db="EMBL/GenBank/DDBJ databases">
        <title>Complete genome sequence and comparative genomic analysis of the nitrogen-fixing bacterium Leptospirillum ferriphilum YSK.</title>
        <authorList>
            <person name="Guo X."/>
            <person name="Yin H."/>
            <person name="Liang Y."/>
            <person name="Hu Q."/>
            <person name="Ma L."/>
            <person name="Xiao Y."/>
            <person name="Zhang X."/>
            <person name="Qiu G."/>
            <person name="Liu X."/>
        </authorList>
    </citation>
    <scope>NUCLEOTIDE SEQUENCE [LARGE SCALE GENOMIC DNA]</scope>
    <source>
        <strain evidence="3">YSK</strain>
    </source>
</reference>
<feature type="region of interest" description="Disordered" evidence="1">
    <location>
        <begin position="1"/>
        <end position="101"/>
    </location>
</feature>
<dbReference type="AlphaFoldDB" id="A0A059Y2P4"/>
<sequence length="164" mass="18007">MRLRRAKTFWTPIPNSSPVPGRTGKKWHIRRTRTGISGSLGETLPGGRSQTGATRKPEAGGEKIERVSAPSFVHYVEEERGPGGKRTNDRSDHPSEKTVGFPFVRALHPLHVLKKGISAFLDVGPGRQAAAKSFQNTSRGEEKPTKKRKGPPDWIAGRPIEKQG</sequence>
<organism evidence="2 3">
    <name type="scientific">Leptospirillum ferriphilum YSK</name>
    <dbReference type="NCBI Taxonomy" id="1441628"/>
    <lineage>
        <taxon>Bacteria</taxon>
        <taxon>Pseudomonadati</taxon>
        <taxon>Nitrospirota</taxon>
        <taxon>Nitrospiria</taxon>
        <taxon>Nitrospirales</taxon>
        <taxon>Nitrospiraceae</taxon>
        <taxon>Leptospirillum</taxon>
    </lineage>
</organism>
<proteinExistence type="predicted"/>
<feature type="compositionally biased region" description="Basic and acidic residues" evidence="1">
    <location>
        <begin position="55"/>
        <end position="66"/>
    </location>
</feature>
<reference evidence="2 3" key="2">
    <citation type="journal article" date="2015" name="Biomed. Res. Int.">
        <title>Effects of Arsenite Resistance on the Growth and Functional Gene Expression of Leptospirillum ferriphilum and Acidithiobacillus thiooxidans in Pure Culture and Coculture.</title>
        <authorList>
            <person name="Jiang H."/>
            <person name="Liang Y."/>
            <person name="Yin H."/>
            <person name="Xiao Y."/>
            <person name="Guo X."/>
            <person name="Xu Y."/>
            <person name="Hu Q."/>
            <person name="Liu H."/>
            <person name="Liu X."/>
        </authorList>
    </citation>
    <scope>NUCLEOTIDE SEQUENCE [LARGE SCALE GENOMIC DNA]</scope>
    <source>
        <strain evidence="2 3">YSK</strain>
    </source>
</reference>
<dbReference type="Proteomes" id="UP000027059">
    <property type="component" value="Chromosome"/>
</dbReference>